<dbReference type="Pfam" id="PF02771">
    <property type="entry name" value="Acyl-CoA_dh_N"/>
    <property type="match status" value="1"/>
</dbReference>
<keyword evidence="3 5" id="KW-0285">Flavoprotein</keyword>
<dbReference type="CDD" id="cd00567">
    <property type="entry name" value="ACAD"/>
    <property type="match status" value="1"/>
</dbReference>
<dbReference type="EMBL" id="BAAAQK010000001">
    <property type="protein sequence ID" value="GAA1828280.1"/>
    <property type="molecule type" value="Genomic_DNA"/>
</dbReference>
<keyword evidence="10" id="KW-1185">Reference proteome</keyword>
<evidence type="ECO:0000259" key="7">
    <source>
        <dbReference type="Pfam" id="PF02770"/>
    </source>
</evidence>
<dbReference type="Gene3D" id="1.20.140.10">
    <property type="entry name" value="Butyryl-CoA Dehydrogenase, subunit A, domain 3"/>
    <property type="match status" value="1"/>
</dbReference>
<sequence length="381" mass="40732">MYVTLRFREGPGWAEELGESLREFADEHRAELEKADAEGRFPREVYQAMGDRGWVGPTTPTAAGGLGGGIAEYCFVCEEVARLGLVSPQIAIQGQQWLLAFGTAEQRARYLGGIARGRIVFSESISEPGAASSLKAIRTTARRDGTGWVLSGRKTHVNLGHQSDVTLVYAATEEGLTAFLVDTDLPGVGSVQTTPIGLRMLPTADMTFDEVRVPATAVLGGVGAGLETFLTTFNISRLGNASELIGYGRRALAEATGYARGRDVGEHKVTDFQGIQWTLADAYAELYTSSLARDHAATLADSGEDPALATSLAKMVAVHAAERATSDAFALVGSHGCYTDTDFGQLMQDVKVYRIGGGSVEVMRNYVARRILRSDSLEGLA</sequence>
<dbReference type="PANTHER" id="PTHR43884">
    <property type="entry name" value="ACYL-COA DEHYDROGENASE"/>
    <property type="match status" value="1"/>
</dbReference>
<dbReference type="Gene3D" id="1.10.540.10">
    <property type="entry name" value="Acyl-CoA dehydrogenase/oxidase, N-terminal domain"/>
    <property type="match status" value="1"/>
</dbReference>
<evidence type="ECO:0000256" key="4">
    <source>
        <dbReference type="ARBA" id="ARBA00022827"/>
    </source>
</evidence>
<dbReference type="InterPro" id="IPR037069">
    <property type="entry name" value="AcylCoA_DH/ox_N_sf"/>
</dbReference>
<comment type="similarity">
    <text evidence="2 5">Belongs to the acyl-CoA dehydrogenase family.</text>
</comment>
<evidence type="ECO:0000256" key="2">
    <source>
        <dbReference type="ARBA" id="ARBA00009347"/>
    </source>
</evidence>
<dbReference type="InterPro" id="IPR046373">
    <property type="entry name" value="Acyl-CoA_Oxase/DH_mid-dom_sf"/>
</dbReference>
<dbReference type="PANTHER" id="PTHR43884:SF12">
    <property type="entry name" value="ISOVALERYL-COA DEHYDROGENASE, MITOCHONDRIAL-RELATED"/>
    <property type="match status" value="1"/>
</dbReference>
<dbReference type="InterPro" id="IPR006091">
    <property type="entry name" value="Acyl-CoA_Oxase/DH_mid-dom"/>
</dbReference>
<evidence type="ECO:0000313" key="10">
    <source>
        <dbReference type="Proteomes" id="UP001500449"/>
    </source>
</evidence>
<comment type="cofactor">
    <cofactor evidence="1 5">
        <name>FAD</name>
        <dbReference type="ChEBI" id="CHEBI:57692"/>
    </cofactor>
</comment>
<evidence type="ECO:0000256" key="5">
    <source>
        <dbReference type="RuleBase" id="RU362125"/>
    </source>
</evidence>
<name>A0ABN2MJR6_9PSEU</name>
<dbReference type="InterPro" id="IPR009075">
    <property type="entry name" value="AcylCo_DH/oxidase_C"/>
</dbReference>
<dbReference type="SUPFAM" id="SSF47203">
    <property type="entry name" value="Acyl-CoA dehydrogenase C-terminal domain-like"/>
    <property type="match status" value="1"/>
</dbReference>
<dbReference type="InterPro" id="IPR036250">
    <property type="entry name" value="AcylCo_DH-like_C"/>
</dbReference>
<feature type="domain" description="Acyl-CoA dehydrogenase/oxidase N-terminal" evidence="8">
    <location>
        <begin position="15"/>
        <end position="117"/>
    </location>
</feature>
<reference evidence="9 10" key="1">
    <citation type="journal article" date="2019" name="Int. J. Syst. Evol. Microbiol.">
        <title>The Global Catalogue of Microorganisms (GCM) 10K type strain sequencing project: providing services to taxonomists for standard genome sequencing and annotation.</title>
        <authorList>
            <consortium name="The Broad Institute Genomics Platform"/>
            <consortium name="The Broad Institute Genome Sequencing Center for Infectious Disease"/>
            <person name="Wu L."/>
            <person name="Ma J."/>
        </authorList>
    </citation>
    <scope>NUCLEOTIDE SEQUENCE [LARGE SCALE GENOMIC DNA]</scope>
    <source>
        <strain evidence="9 10">JCM 16009</strain>
    </source>
</reference>
<keyword evidence="5" id="KW-0560">Oxidoreductase</keyword>
<comment type="caution">
    <text evidence="9">The sequence shown here is derived from an EMBL/GenBank/DDBJ whole genome shotgun (WGS) entry which is preliminary data.</text>
</comment>
<gene>
    <name evidence="9" type="ORF">GCM10009836_02520</name>
</gene>
<evidence type="ECO:0000259" key="6">
    <source>
        <dbReference type="Pfam" id="PF00441"/>
    </source>
</evidence>
<protein>
    <submittedName>
        <fullName evidence="9">Acyl-CoA dehydrogenase</fullName>
    </submittedName>
</protein>
<evidence type="ECO:0000256" key="3">
    <source>
        <dbReference type="ARBA" id="ARBA00022630"/>
    </source>
</evidence>
<feature type="domain" description="Acyl-CoA dehydrogenase/oxidase C-terminal" evidence="6">
    <location>
        <begin position="223"/>
        <end position="372"/>
    </location>
</feature>
<organism evidence="9 10">
    <name type="scientific">Pseudonocardia ailaonensis</name>
    <dbReference type="NCBI Taxonomy" id="367279"/>
    <lineage>
        <taxon>Bacteria</taxon>
        <taxon>Bacillati</taxon>
        <taxon>Actinomycetota</taxon>
        <taxon>Actinomycetes</taxon>
        <taxon>Pseudonocardiales</taxon>
        <taxon>Pseudonocardiaceae</taxon>
        <taxon>Pseudonocardia</taxon>
    </lineage>
</organism>
<proteinExistence type="inferred from homology"/>
<dbReference type="Pfam" id="PF00441">
    <property type="entry name" value="Acyl-CoA_dh_1"/>
    <property type="match status" value="1"/>
</dbReference>
<dbReference type="InterPro" id="IPR009100">
    <property type="entry name" value="AcylCoA_DH/oxidase_NM_dom_sf"/>
</dbReference>
<dbReference type="Gene3D" id="2.40.110.10">
    <property type="entry name" value="Butyryl-CoA Dehydrogenase, subunit A, domain 2"/>
    <property type="match status" value="1"/>
</dbReference>
<dbReference type="Pfam" id="PF02770">
    <property type="entry name" value="Acyl-CoA_dh_M"/>
    <property type="match status" value="1"/>
</dbReference>
<evidence type="ECO:0000259" key="8">
    <source>
        <dbReference type="Pfam" id="PF02771"/>
    </source>
</evidence>
<accession>A0ABN2MJR6</accession>
<keyword evidence="4 5" id="KW-0274">FAD</keyword>
<dbReference type="InterPro" id="IPR013786">
    <property type="entry name" value="AcylCoA_DH/ox_N"/>
</dbReference>
<evidence type="ECO:0000256" key="1">
    <source>
        <dbReference type="ARBA" id="ARBA00001974"/>
    </source>
</evidence>
<dbReference type="RefSeq" id="WP_344411626.1">
    <property type="nucleotide sequence ID" value="NZ_BAAAQK010000001.1"/>
</dbReference>
<feature type="domain" description="Acyl-CoA oxidase/dehydrogenase middle" evidence="7">
    <location>
        <begin position="124"/>
        <end position="211"/>
    </location>
</feature>
<evidence type="ECO:0000313" key="9">
    <source>
        <dbReference type="EMBL" id="GAA1828280.1"/>
    </source>
</evidence>
<dbReference type="SUPFAM" id="SSF56645">
    <property type="entry name" value="Acyl-CoA dehydrogenase NM domain-like"/>
    <property type="match status" value="1"/>
</dbReference>
<dbReference type="Proteomes" id="UP001500449">
    <property type="component" value="Unassembled WGS sequence"/>
</dbReference>